<keyword evidence="4" id="KW-1185">Reference proteome</keyword>
<dbReference type="RefSeq" id="WP_254165115.1">
    <property type="nucleotide sequence ID" value="NZ_JAHESF010000016.1"/>
</dbReference>
<evidence type="ECO:0000256" key="2">
    <source>
        <dbReference type="SAM" id="SignalP"/>
    </source>
</evidence>
<proteinExistence type="predicted"/>
<feature type="chain" id="PRO_5042978486" evidence="2">
    <location>
        <begin position="28"/>
        <end position="1596"/>
    </location>
</feature>
<dbReference type="Proteomes" id="UP001319200">
    <property type="component" value="Unassembled WGS sequence"/>
</dbReference>
<gene>
    <name evidence="3" type="ORF">KK083_17150</name>
</gene>
<evidence type="ECO:0000313" key="4">
    <source>
        <dbReference type="Proteomes" id="UP001319200"/>
    </source>
</evidence>
<evidence type="ECO:0000256" key="1">
    <source>
        <dbReference type="SAM" id="MobiDB-lite"/>
    </source>
</evidence>
<feature type="compositionally biased region" description="Basic and acidic residues" evidence="1">
    <location>
        <begin position="1580"/>
        <end position="1596"/>
    </location>
</feature>
<feature type="region of interest" description="Disordered" evidence="1">
    <location>
        <begin position="1572"/>
        <end position="1596"/>
    </location>
</feature>
<feature type="region of interest" description="Disordered" evidence="1">
    <location>
        <begin position="177"/>
        <end position="198"/>
    </location>
</feature>
<reference evidence="3 4" key="1">
    <citation type="submission" date="2021-05" db="EMBL/GenBank/DDBJ databases">
        <title>A Polyphasic approach of four new species of the genus Ohtaekwangia: Ohtaekwangia histidinii sp. nov., Ohtaekwangia cretensis sp. nov., Ohtaekwangia indiensis sp. nov., Ohtaekwangia reichenbachii sp. nov. from diverse environment.</title>
        <authorList>
            <person name="Octaviana S."/>
        </authorList>
    </citation>
    <scope>NUCLEOTIDE SEQUENCE [LARGE SCALE GENOMIC DNA]</scope>
    <source>
        <strain evidence="3 4">PWU4</strain>
    </source>
</reference>
<evidence type="ECO:0000313" key="3">
    <source>
        <dbReference type="EMBL" id="MBT1698623.1"/>
    </source>
</evidence>
<comment type="caution">
    <text evidence="3">The sequence shown here is derived from an EMBL/GenBank/DDBJ whole genome shotgun (WGS) entry which is preliminary data.</text>
</comment>
<feature type="region of interest" description="Disordered" evidence="1">
    <location>
        <begin position="1161"/>
        <end position="1180"/>
    </location>
</feature>
<organism evidence="3 4">
    <name type="scientific">Chryseosolibacter histidini</name>
    <dbReference type="NCBI Taxonomy" id="2782349"/>
    <lineage>
        <taxon>Bacteria</taxon>
        <taxon>Pseudomonadati</taxon>
        <taxon>Bacteroidota</taxon>
        <taxon>Cytophagia</taxon>
        <taxon>Cytophagales</taxon>
        <taxon>Chryseotaleaceae</taxon>
        <taxon>Chryseosolibacter</taxon>
    </lineage>
</organism>
<accession>A0AAP2DNU7</accession>
<name>A0AAP2DNU7_9BACT</name>
<sequence>MKKVPLYSFLAVILATSLCRGQGNSSAAPPLNFPDSVLIVLENTRKVDASVIGSGFASVWASLGLDQQQMIRKQTYLMRRKKFPLNPHIVHYFGAIVNAINVERADAQTLSKYLTVAGKVINQQPTAKALNFFAISRTFFQYHALHYEKPFRLYSKDDSYSFDYIEPAPLISMYDTTSQQQTEPLPDASSETETMPTQDASYSDTTAQEIMPSWMTPAPQPYIDGPVIKFSKLTMNFVTPYDSVFLKDSKGTLSLTTNVFVGEGGSFDWSPALLSPDSVYCNFTAYNFNVSKPDLKADIVRFNYTGKTPGVIAGTFEFKSQPRKDSVASTYPRFKSYQSDLEINGLADENLKYRGGFSLTGNRISGSSVTGQNATIEVYHNNEKKFTAQSANFVFMPKAVGAQRASVRILQGNDSIVHSSIRMKYSFGNDSTQQLLLMKDKGDMRNAPYASSFFNIDFTADVIRWNLQSDSMDVRTDGGRKIVPVIIESIDFYDIEDYRLLKGTGFNFHPLTLVVNYSQKTGMREFYSADLAQSSGKSIPEIKSAVSFLAQKGMINYDPQTDKVQVKQKAISLYRAYKGEMDYDNLKIHSVIDSSANATINFSKGYMTVRGVDEFNISDSLNVRIKPDSSVITLLQNRDMKFNGTVTAGNFEISGKGFTLKYDSFYIDLDKIDSINFYLTEKNARGQEIRRKVNNSMVGADSTAAAAGGLGDISKSSGTLFISRANNKSGKVKIPNYPRLDASTGGVIYFDRNEVLGGVYDRSMFFVVPPFKLDSLNDADPASINFDGTFVSSGMFPNFKEMLRTQLDKSLGFEHAIPRPGYQMYKGDGNMNGVLTMDNRGLRGVGEIDYLAVSVSSNDFIFYPDSVITRGNRARISKQQFGNAKFPQASLPDYDMKWYPKQDMMRLKNLKAPFNFYDSTAQMQGTLTISKNGVAGAGKLETRGTELVSRTMNFTSDDFSARHARFKVKSDDPNKNLLAGNDIRLKFNLLENYADISPEIAGVAAIDFPYAQFKTSIPKMRWDLDEQKITMSKDPDVPIEESYFYTTRKDLDSLRFNAEKAEYDLKTQQLKVMGIPDIIVADARITPENNEVLILENARIGTLKNTTIIVDTLNGYHRLTEGVVDIISRKEFSGYATYQYVNFLSDTFAVKMTNFHLEPVTETEGSKRSQRKKSAATMQTVATGSVTEKESLVLGAGMYYKGDMTMYATRPALQLTGYVKLAIQKIKNYNTWIKYDQTGDETDVNIDFATAVTEEGKRATAGLHFGSTDNDLYITFLNNKKNDDDDNFFEPQGTLFYDTESKEYKIEDRDKAAGNKLSGKVFAYNDETMQVRFEGPVNLFQGAKNFNITATAIGSGSFQTNEIRMNTMVLLDTDAPSTAFDYMARNLQDVIKNEGATEGLGDQTELLYKISDIVGERIAKDYEQKSLQGYIPLTTMAPLVKPLTIADVNMKWSAKHKAFYSEGNIGISNIGRNDINGGFEGFMEVKKTTDGAPVFHLFIKASPEAWYYFGFEDNRLIIHSSNQDMNNVISKKTNAGKVKIGEVAFIPGTEDEVLTYVNRFRKEYYGIEVPYSLSEPGPAVEKKKTEEKKKDESDGF</sequence>
<dbReference type="EMBL" id="JAHESF010000016">
    <property type="protein sequence ID" value="MBT1698623.1"/>
    <property type="molecule type" value="Genomic_DNA"/>
</dbReference>
<protein>
    <submittedName>
        <fullName evidence="3">Uncharacterized protein</fullName>
    </submittedName>
</protein>
<keyword evidence="2" id="KW-0732">Signal</keyword>
<feature type="signal peptide" evidence="2">
    <location>
        <begin position="1"/>
        <end position="27"/>
    </location>
</feature>